<evidence type="ECO:0000313" key="3">
    <source>
        <dbReference type="Proteomes" id="UP000323142"/>
    </source>
</evidence>
<keyword evidence="3" id="KW-1185">Reference proteome</keyword>
<proteinExistence type="predicted"/>
<keyword evidence="1" id="KW-0812">Transmembrane</keyword>
<dbReference type="GO" id="GO:0005886">
    <property type="term" value="C:plasma membrane"/>
    <property type="evidence" value="ECO:0007669"/>
    <property type="project" value="TreeGrafter"/>
</dbReference>
<dbReference type="InterPro" id="IPR051311">
    <property type="entry name" value="DedA_domain"/>
</dbReference>
<gene>
    <name evidence="2" type="ORF">F0L46_20550</name>
</gene>
<dbReference type="AlphaFoldDB" id="A0A5B2V8S1"/>
<keyword evidence="1" id="KW-1133">Transmembrane helix</keyword>
<feature type="transmembrane region" description="Helical" evidence="1">
    <location>
        <begin position="137"/>
        <end position="159"/>
    </location>
</feature>
<protein>
    <submittedName>
        <fullName evidence="2">DedA family protein</fullName>
    </submittedName>
</protein>
<comment type="caution">
    <text evidence="2">The sequence shown here is derived from an EMBL/GenBank/DDBJ whole genome shotgun (WGS) entry which is preliminary data.</text>
</comment>
<evidence type="ECO:0000313" key="2">
    <source>
        <dbReference type="EMBL" id="KAA2235138.1"/>
    </source>
</evidence>
<name>A0A5B2V8S1_9HYPH</name>
<organism evidence="2 3">
    <name type="scientific">Salinarimonas soli</name>
    <dbReference type="NCBI Taxonomy" id="1638099"/>
    <lineage>
        <taxon>Bacteria</taxon>
        <taxon>Pseudomonadati</taxon>
        <taxon>Pseudomonadota</taxon>
        <taxon>Alphaproteobacteria</taxon>
        <taxon>Hyphomicrobiales</taxon>
        <taxon>Salinarimonadaceae</taxon>
        <taxon>Salinarimonas</taxon>
    </lineage>
</organism>
<feature type="transmembrane region" description="Helical" evidence="1">
    <location>
        <begin position="171"/>
        <end position="189"/>
    </location>
</feature>
<dbReference type="EMBL" id="VUOA01000037">
    <property type="protein sequence ID" value="KAA2235138.1"/>
    <property type="molecule type" value="Genomic_DNA"/>
</dbReference>
<feature type="transmembrane region" description="Helical" evidence="1">
    <location>
        <begin position="105"/>
        <end position="131"/>
    </location>
</feature>
<evidence type="ECO:0000256" key="1">
    <source>
        <dbReference type="SAM" id="Phobius"/>
    </source>
</evidence>
<sequence length="193" mass="21378">MLQRTYNWIVSFASHPYAVWVLAAVSFVESSLSPIPPLPLLIPMCLANPHRAWSYAIVCAVASVAGGIVGYGIGALLYDTLGVWIISAYGLADKANELIATSKDFWFWVLVTKGLTPIPFKIVTIMSGFLHFDVLKFLLGSVVARFTFFLLFALALRVYGVQIRDFTERRLKLATMILLVFLVGGFFVLPNVL</sequence>
<dbReference type="PANTHER" id="PTHR42709:SF11">
    <property type="entry name" value="DEDA FAMILY PROTEIN"/>
    <property type="match status" value="1"/>
</dbReference>
<reference evidence="2 3" key="2">
    <citation type="submission" date="2019-09" db="EMBL/GenBank/DDBJ databases">
        <authorList>
            <person name="Jin C."/>
        </authorList>
    </citation>
    <scope>NUCLEOTIDE SEQUENCE [LARGE SCALE GENOMIC DNA]</scope>
    <source>
        <strain evidence="2 3">BN140002</strain>
    </source>
</reference>
<dbReference type="PANTHER" id="PTHR42709">
    <property type="entry name" value="ALKALINE PHOSPHATASE LIKE PROTEIN"/>
    <property type="match status" value="1"/>
</dbReference>
<dbReference type="OrthoDB" id="9810270at2"/>
<feature type="transmembrane region" description="Helical" evidence="1">
    <location>
        <begin position="12"/>
        <end position="32"/>
    </location>
</feature>
<reference evidence="2 3" key="1">
    <citation type="submission" date="2019-09" db="EMBL/GenBank/DDBJ databases">
        <title>Salinarimonas rosea gen. nov., sp. nov., a new member of the a-2 subgroup of the Proteobacteria.</title>
        <authorList>
            <person name="Liu J."/>
        </authorList>
    </citation>
    <scope>NUCLEOTIDE SEQUENCE [LARGE SCALE GENOMIC DNA]</scope>
    <source>
        <strain evidence="2 3">BN140002</strain>
    </source>
</reference>
<dbReference type="RefSeq" id="WP_149821071.1">
    <property type="nucleotide sequence ID" value="NZ_VUOA01000037.1"/>
</dbReference>
<accession>A0A5B2V8S1</accession>
<keyword evidence="1" id="KW-0472">Membrane</keyword>
<dbReference type="Proteomes" id="UP000323142">
    <property type="component" value="Unassembled WGS sequence"/>
</dbReference>
<feature type="transmembrane region" description="Helical" evidence="1">
    <location>
        <begin position="52"/>
        <end position="85"/>
    </location>
</feature>